<dbReference type="GO" id="GO:0005524">
    <property type="term" value="F:ATP binding"/>
    <property type="evidence" value="ECO:0007669"/>
    <property type="project" value="UniProtKB-UniRule"/>
</dbReference>
<keyword evidence="18" id="KW-0675">Receptor</keyword>
<comment type="caution">
    <text evidence="27">The sequence shown here is derived from an EMBL/GenBank/DDBJ whole genome shotgun (WGS) entry which is preliminary data.</text>
</comment>
<gene>
    <name evidence="27" type="ORF">CUMW_128420</name>
</gene>
<dbReference type="SMART" id="SM00369">
    <property type="entry name" value="LRR_TYP"/>
    <property type="match status" value="7"/>
</dbReference>
<keyword evidence="12" id="KW-0677">Repeat</keyword>
<dbReference type="SUPFAM" id="SSF52058">
    <property type="entry name" value="L domain-like"/>
    <property type="match status" value="1"/>
</dbReference>
<dbReference type="Pfam" id="PF00069">
    <property type="entry name" value="Pkinase"/>
    <property type="match status" value="1"/>
</dbReference>
<evidence type="ECO:0000256" key="13">
    <source>
        <dbReference type="ARBA" id="ARBA00022741"/>
    </source>
</evidence>
<comment type="catalytic activity">
    <reaction evidence="20">
        <text>L-threonyl-[protein] + ATP = O-phospho-L-threonyl-[protein] + ADP + H(+)</text>
        <dbReference type="Rhea" id="RHEA:46608"/>
        <dbReference type="Rhea" id="RHEA-COMP:11060"/>
        <dbReference type="Rhea" id="RHEA-COMP:11605"/>
        <dbReference type="ChEBI" id="CHEBI:15378"/>
        <dbReference type="ChEBI" id="CHEBI:30013"/>
        <dbReference type="ChEBI" id="CHEBI:30616"/>
        <dbReference type="ChEBI" id="CHEBI:61977"/>
        <dbReference type="ChEBI" id="CHEBI:456216"/>
        <dbReference type="EC" id="2.7.11.1"/>
    </reaction>
</comment>
<evidence type="ECO:0000256" key="16">
    <source>
        <dbReference type="ARBA" id="ARBA00022989"/>
    </source>
</evidence>
<dbReference type="InterPro" id="IPR008271">
    <property type="entry name" value="Ser/Thr_kinase_AS"/>
</dbReference>
<evidence type="ECO:0000256" key="7">
    <source>
        <dbReference type="ARBA" id="ARBA00022553"/>
    </source>
</evidence>
<dbReference type="InterPro" id="IPR032675">
    <property type="entry name" value="LRR_dom_sf"/>
</dbReference>
<comment type="similarity">
    <text evidence="2">Belongs to the protein kinase superfamily. Ser/Thr protein kinase family.</text>
</comment>
<evidence type="ECO:0000256" key="10">
    <source>
        <dbReference type="ARBA" id="ARBA00022692"/>
    </source>
</evidence>
<evidence type="ECO:0000256" key="2">
    <source>
        <dbReference type="ARBA" id="ARBA00008684"/>
    </source>
</evidence>
<evidence type="ECO:0000256" key="5">
    <source>
        <dbReference type="ARBA" id="ARBA00022475"/>
    </source>
</evidence>
<evidence type="ECO:0000256" key="23">
    <source>
        <dbReference type="SAM" id="MobiDB-lite"/>
    </source>
</evidence>
<feature type="chain" id="PRO_5014178780" description="non-specific serine/threonine protein kinase" evidence="25">
    <location>
        <begin position="37"/>
        <end position="1037"/>
    </location>
</feature>
<dbReference type="InterPro" id="IPR001611">
    <property type="entry name" value="Leu-rich_rpt"/>
</dbReference>
<keyword evidence="28" id="KW-1185">Reference proteome</keyword>
<dbReference type="InterPro" id="IPR051809">
    <property type="entry name" value="Plant_receptor-like_S/T_kinase"/>
</dbReference>
<keyword evidence="5" id="KW-1003">Cell membrane</keyword>
<comment type="subcellular location">
    <subcellularLocation>
        <location evidence="1">Cell membrane</location>
        <topology evidence="1">Single-pass type I membrane protein</topology>
    </subcellularLocation>
</comment>
<dbReference type="AlphaFoldDB" id="A0A2H5PE76"/>
<dbReference type="InterPro" id="IPR017441">
    <property type="entry name" value="Protein_kinase_ATP_BS"/>
</dbReference>
<dbReference type="Gene3D" id="1.10.510.10">
    <property type="entry name" value="Transferase(Phosphotransferase) domain 1"/>
    <property type="match status" value="1"/>
</dbReference>
<dbReference type="Gene3D" id="3.80.10.10">
    <property type="entry name" value="Ribonuclease Inhibitor"/>
    <property type="match status" value="4"/>
</dbReference>
<keyword evidence="15 22" id="KW-0067">ATP-binding</keyword>
<dbReference type="SMART" id="SM00220">
    <property type="entry name" value="S_TKc"/>
    <property type="match status" value="1"/>
</dbReference>
<dbReference type="PROSITE" id="PS00108">
    <property type="entry name" value="PROTEIN_KINASE_ST"/>
    <property type="match status" value="1"/>
</dbReference>
<keyword evidence="8" id="KW-0433">Leucine-rich repeat</keyword>
<evidence type="ECO:0000259" key="26">
    <source>
        <dbReference type="PROSITE" id="PS50011"/>
    </source>
</evidence>
<dbReference type="SUPFAM" id="SSF56112">
    <property type="entry name" value="Protein kinase-like (PK-like)"/>
    <property type="match status" value="1"/>
</dbReference>
<dbReference type="PROSITE" id="PS50011">
    <property type="entry name" value="PROTEIN_KINASE_DOM"/>
    <property type="match status" value="1"/>
</dbReference>
<sequence>MELIMIPEHLMTQHRVLNSKWFVLVHVLWLAPSLESATIEADKLALLDFKNHITQDPLQIMSSWNDSVHFCNWVGVTCSPSNGRVTVLKLVSKQLVGSIPASIGNLTYLTGINLFQNSFHGQIPEEIGRLQQLQDLNLTYNYLSGKIPTNLSHCTELRSFEASVNDFVGQIPNQLSSLTKLEIIGLGGSNLTGNVPAWIGNFSSLKALSLAWNNLRGSIPNELGQLSGLGFFTLYGNFISGIIPSSIYNISSIYYFSVTQNQLHGQLPTDVGLTLPNLKIFAGAVNYFTGSIPVSLSNASNLQVLDFAENGLTGTIPGNFGSLKDLVRLNFDQNELGSREIGDLNFLKFLANCTSLEVLGLARNSFGGEMPISIANLSTHLRRLTMGENLMHGNIPVGIGNLVNLNLLGLEGNNLSGSVPEVIGRLNKLEGLGLNVNKFSGLIPSSLGNLTILTRLWMEENRLEGSIPPSLGNCQKLLVLNLSSNDLNGTIPKEVVSLSSLSISLVMSHNSLTGSLPPEVGKLTNLVELDVSYNKLSGEIPSSLDSCSSLERLYLENNSFKGTIPISLKSLRGLAELDLSCNNLSGKVPGFFGKLLSLRHLNLSYNDLDGEISREGIFANASAVSIVGNDKLCGGIQELHLSECSRKNPRKHLPVRVVIPVTIAVIIVIVFLTSLVIYCMVKPSGRQSPPPPHERQSGMSYSDISKSTDNFSKENLIGTGSFGSVYKGTLGDGTIVAIKVLKLQQQGALKSFIDECNALKSTRHRNILRVITACSSVDLEGNDFKALVFEFMSNGNLDQWLHPSPAEHYQFKKLSVIQRLNIAIDVASALDYLHHHCDTPIAHCDLKPSNVLLDKDMTAHVGDFGLAKFLFEISDNPSKNQTVSIGLKGSIGYIPPEHMNGQVSILGDIYSYGILLLEMFTGKRPTGDMFKDDFSIHMFVSMALPDHVMDILDPSMPLDEENDEEQIEEVIEEKEMMIHIDLEVNTKNKLEECFVSVLRIGLMCSTTSPRERIAMNVVVNNLKTIRNCFLEFKKRNA</sequence>
<evidence type="ECO:0000256" key="14">
    <source>
        <dbReference type="ARBA" id="ARBA00022777"/>
    </source>
</evidence>
<evidence type="ECO:0000256" key="8">
    <source>
        <dbReference type="ARBA" id="ARBA00022614"/>
    </source>
</evidence>
<keyword evidence="6" id="KW-0723">Serine/threonine-protein kinase</keyword>
<dbReference type="FunFam" id="3.80.10.10:FF:001158">
    <property type="entry name" value="Leucine-rich repeat protein kinase family protein"/>
    <property type="match status" value="1"/>
</dbReference>
<dbReference type="SUPFAM" id="SSF52047">
    <property type="entry name" value="RNI-like"/>
    <property type="match status" value="1"/>
</dbReference>
<dbReference type="InterPro" id="IPR000719">
    <property type="entry name" value="Prot_kinase_dom"/>
</dbReference>
<evidence type="ECO:0000256" key="19">
    <source>
        <dbReference type="ARBA" id="ARBA00023180"/>
    </source>
</evidence>
<evidence type="ECO:0000256" key="15">
    <source>
        <dbReference type="ARBA" id="ARBA00022840"/>
    </source>
</evidence>
<evidence type="ECO:0000256" key="20">
    <source>
        <dbReference type="ARBA" id="ARBA00047899"/>
    </source>
</evidence>
<dbReference type="Proteomes" id="UP000236630">
    <property type="component" value="Unassembled WGS sequence"/>
</dbReference>
<evidence type="ECO:0000256" key="11">
    <source>
        <dbReference type="ARBA" id="ARBA00022729"/>
    </source>
</evidence>
<accession>A0A2H5PE76</accession>
<comment type="similarity">
    <text evidence="3">Belongs to the RLP family.</text>
</comment>
<keyword evidence="19" id="KW-0325">Glycoprotein</keyword>
<name>A0A2H5PE76_CITUN</name>
<keyword evidence="14" id="KW-0418">Kinase</keyword>
<feature type="binding site" evidence="22">
    <location>
        <position position="739"/>
    </location>
    <ligand>
        <name>ATP</name>
        <dbReference type="ChEBI" id="CHEBI:30616"/>
    </ligand>
</feature>
<evidence type="ECO:0000256" key="3">
    <source>
        <dbReference type="ARBA" id="ARBA00009592"/>
    </source>
</evidence>
<feature type="domain" description="Protein kinase" evidence="26">
    <location>
        <begin position="711"/>
        <end position="982"/>
    </location>
</feature>
<evidence type="ECO:0000256" key="22">
    <source>
        <dbReference type="PROSITE-ProRule" id="PRU10141"/>
    </source>
</evidence>
<evidence type="ECO:0000256" key="9">
    <source>
        <dbReference type="ARBA" id="ARBA00022679"/>
    </source>
</evidence>
<reference evidence="27 28" key="1">
    <citation type="journal article" date="2017" name="Front. Genet.">
        <title>Draft sequencing of the heterozygous diploid genome of Satsuma (Citrus unshiu Marc.) using a hybrid assembly approach.</title>
        <authorList>
            <person name="Shimizu T."/>
            <person name="Tanizawa Y."/>
            <person name="Mochizuki T."/>
            <person name="Nagasaki H."/>
            <person name="Yoshioka T."/>
            <person name="Toyoda A."/>
            <person name="Fujiyama A."/>
            <person name="Kaminuma E."/>
            <person name="Nakamura Y."/>
        </authorList>
    </citation>
    <scope>NUCLEOTIDE SEQUENCE [LARGE SCALE GENOMIC DNA]</scope>
    <source>
        <strain evidence="28">cv. Miyagawa wase</strain>
    </source>
</reference>
<keyword evidence="7" id="KW-0597">Phosphoprotein</keyword>
<dbReference type="InterPro" id="IPR011009">
    <property type="entry name" value="Kinase-like_dom_sf"/>
</dbReference>
<evidence type="ECO:0000256" key="24">
    <source>
        <dbReference type="SAM" id="Phobius"/>
    </source>
</evidence>
<evidence type="ECO:0000256" key="12">
    <source>
        <dbReference type="ARBA" id="ARBA00022737"/>
    </source>
</evidence>
<dbReference type="EC" id="2.7.11.1" evidence="4"/>
<dbReference type="Pfam" id="PF13855">
    <property type="entry name" value="LRR_8"/>
    <property type="match status" value="1"/>
</dbReference>
<keyword evidence="11 25" id="KW-0732">Signal</keyword>
<dbReference type="FunFam" id="3.80.10.10:FF:000288">
    <property type="entry name" value="LRR receptor-like serine/threonine-protein kinase EFR"/>
    <property type="match status" value="1"/>
</dbReference>
<organism evidence="27 28">
    <name type="scientific">Citrus unshiu</name>
    <name type="common">Satsuma mandarin</name>
    <name type="synonym">Citrus nobilis var. unshiu</name>
    <dbReference type="NCBI Taxonomy" id="55188"/>
    <lineage>
        <taxon>Eukaryota</taxon>
        <taxon>Viridiplantae</taxon>
        <taxon>Streptophyta</taxon>
        <taxon>Embryophyta</taxon>
        <taxon>Tracheophyta</taxon>
        <taxon>Spermatophyta</taxon>
        <taxon>Magnoliopsida</taxon>
        <taxon>eudicotyledons</taxon>
        <taxon>Gunneridae</taxon>
        <taxon>Pentapetalae</taxon>
        <taxon>rosids</taxon>
        <taxon>malvids</taxon>
        <taxon>Sapindales</taxon>
        <taxon>Rutaceae</taxon>
        <taxon>Aurantioideae</taxon>
        <taxon>Citrus</taxon>
    </lineage>
</organism>
<dbReference type="PROSITE" id="PS00107">
    <property type="entry name" value="PROTEIN_KINASE_ATP"/>
    <property type="match status" value="1"/>
</dbReference>
<evidence type="ECO:0000256" key="6">
    <source>
        <dbReference type="ARBA" id="ARBA00022527"/>
    </source>
</evidence>
<evidence type="ECO:0000313" key="28">
    <source>
        <dbReference type="Proteomes" id="UP000236630"/>
    </source>
</evidence>
<evidence type="ECO:0000256" key="25">
    <source>
        <dbReference type="SAM" id="SignalP"/>
    </source>
</evidence>
<dbReference type="InterPro" id="IPR003591">
    <property type="entry name" value="Leu-rich_rpt_typical-subtyp"/>
</dbReference>
<keyword evidence="10 24" id="KW-0812">Transmembrane</keyword>
<dbReference type="EMBL" id="BDQV01000064">
    <property type="protein sequence ID" value="GAY50661.1"/>
    <property type="molecule type" value="Genomic_DNA"/>
</dbReference>
<dbReference type="PANTHER" id="PTHR27008:SF499">
    <property type="entry name" value="OS06G0581500 PROTEIN"/>
    <property type="match status" value="1"/>
</dbReference>
<dbReference type="FunFam" id="1.10.510.10:FF:000358">
    <property type="entry name" value="Putative leucine-rich repeat receptor-like serine/threonine-protein kinase"/>
    <property type="match status" value="1"/>
</dbReference>
<keyword evidence="17 24" id="KW-0472">Membrane</keyword>
<evidence type="ECO:0000256" key="4">
    <source>
        <dbReference type="ARBA" id="ARBA00012513"/>
    </source>
</evidence>
<feature type="region of interest" description="Disordered" evidence="23">
    <location>
        <begin position="685"/>
        <end position="704"/>
    </location>
</feature>
<dbReference type="Gene3D" id="3.30.200.20">
    <property type="entry name" value="Phosphorylase Kinase, domain 1"/>
    <property type="match status" value="1"/>
</dbReference>
<dbReference type="PANTHER" id="PTHR27008">
    <property type="entry name" value="OS04G0122200 PROTEIN"/>
    <property type="match status" value="1"/>
</dbReference>
<proteinExistence type="inferred from homology"/>
<dbReference type="Pfam" id="PF00560">
    <property type="entry name" value="LRR_1"/>
    <property type="match status" value="5"/>
</dbReference>
<feature type="transmembrane region" description="Helical" evidence="24">
    <location>
        <begin position="657"/>
        <end position="681"/>
    </location>
</feature>
<dbReference type="InterPro" id="IPR013210">
    <property type="entry name" value="LRR_N_plant-typ"/>
</dbReference>
<evidence type="ECO:0000256" key="21">
    <source>
        <dbReference type="ARBA" id="ARBA00048679"/>
    </source>
</evidence>
<keyword evidence="13 22" id="KW-0547">Nucleotide-binding</keyword>
<evidence type="ECO:0000313" key="27">
    <source>
        <dbReference type="EMBL" id="GAY50661.1"/>
    </source>
</evidence>
<dbReference type="Pfam" id="PF08263">
    <property type="entry name" value="LRRNT_2"/>
    <property type="match status" value="1"/>
</dbReference>
<evidence type="ECO:0000256" key="17">
    <source>
        <dbReference type="ARBA" id="ARBA00023136"/>
    </source>
</evidence>
<dbReference type="FunFam" id="3.80.10.10:FF:000275">
    <property type="entry name" value="Leucine-rich repeat receptor-like protein kinase"/>
    <property type="match status" value="1"/>
</dbReference>
<protein>
    <recommendedName>
        <fullName evidence="4">non-specific serine/threonine protein kinase</fullName>
        <ecNumber evidence="4">2.7.11.1</ecNumber>
    </recommendedName>
</protein>
<evidence type="ECO:0000256" key="1">
    <source>
        <dbReference type="ARBA" id="ARBA00004251"/>
    </source>
</evidence>
<keyword evidence="9" id="KW-0808">Transferase</keyword>
<keyword evidence="16 24" id="KW-1133">Transmembrane helix</keyword>
<feature type="signal peptide" evidence="25">
    <location>
        <begin position="1"/>
        <end position="36"/>
    </location>
</feature>
<dbReference type="FunFam" id="3.30.200.20:FF:000432">
    <property type="entry name" value="LRR receptor-like serine/threonine-protein kinase EFR"/>
    <property type="match status" value="1"/>
</dbReference>
<dbReference type="GO" id="GO:0005886">
    <property type="term" value="C:plasma membrane"/>
    <property type="evidence" value="ECO:0007669"/>
    <property type="project" value="UniProtKB-SubCell"/>
</dbReference>
<comment type="catalytic activity">
    <reaction evidence="21">
        <text>L-seryl-[protein] + ATP = O-phospho-L-seryl-[protein] + ADP + H(+)</text>
        <dbReference type="Rhea" id="RHEA:17989"/>
        <dbReference type="Rhea" id="RHEA-COMP:9863"/>
        <dbReference type="Rhea" id="RHEA-COMP:11604"/>
        <dbReference type="ChEBI" id="CHEBI:15378"/>
        <dbReference type="ChEBI" id="CHEBI:29999"/>
        <dbReference type="ChEBI" id="CHEBI:30616"/>
        <dbReference type="ChEBI" id="CHEBI:83421"/>
        <dbReference type="ChEBI" id="CHEBI:456216"/>
        <dbReference type="EC" id="2.7.11.1"/>
    </reaction>
</comment>
<evidence type="ECO:0000256" key="18">
    <source>
        <dbReference type="ARBA" id="ARBA00023170"/>
    </source>
</evidence>
<dbReference type="GO" id="GO:0004674">
    <property type="term" value="F:protein serine/threonine kinase activity"/>
    <property type="evidence" value="ECO:0007669"/>
    <property type="project" value="UniProtKB-KW"/>
</dbReference>